<dbReference type="AlphaFoldDB" id="G9HRF3"/>
<reference evidence="6" key="1">
    <citation type="journal article" date="2012" name="Genome Biol. Evol.">
        <title>The Oxytricha trifallax Mitochondrial Genome.</title>
        <authorList>
            <person name="Swart E.C."/>
            <person name="Nowacki M."/>
            <person name="Shum J."/>
            <person name="Stiles H."/>
            <person name="Higgins B.P."/>
            <person name="Doak T.G."/>
            <person name="Schotanus K."/>
            <person name="Magrini V.J."/>
            <person name="Minx P."/>
            <person name="Mardis E.R."/>
            <person name="Landweber L.F."/>
        </authorList>
    </citation>
    <scope>NUCLEOTIDE SEQUENCE</scope>
</reference>
<feature type="transmembrane region" description="Helical" evidence="5">
    <location>
        <begin position="93"/>
        <end position="110"/>
    </location>
</feature>
<evidence type="ECO:0000256" key="4">
    <source>
        <dbReference type="ARBA" id="ARBA00023136"/>
    </source>
</evidence>
<keyword evidence="4 5" id="KW-0472">Membrane</keyword>
<accession>G9HRF3</accession>
<keyword evidence="2 5" id="KW-0812">Transmembrane</keyword>
<feature type="transmembrane region" description="Helical" evidence="5">
    <location>
        <begin position="55"/>
        <end position="73"/>
    </location>
</feature>
<geneLocation type="mitochondrion" evidence="6"/>
<organism evidence="6">
    <name type="scientific">Oxytricha trifallax</name>
    <dbReference type="NCBI Taxonomy" id="1172189"/>
    <lineage>
        <taxon>Eukaryota</taxon>
        <taxon>Sar</taxon>
        <taxon>Alveolata</taxon>
        <taxon>Ciliophora</taxon>
        <taxon>Intramacronucleata</taxon>
        <taxon>Spirotrichea</taxon>
        <taxon>Stichotrichia</taxon>
        <taxon>Sporadotrichida</taxon>
        <taxon>Oxytrichidae</taxon>
        <taxon>Oxytrichinae</taxon>
        <taxon>Oxytricha</taxon>
    </lineage>
</organism>
<gene>
    <name evidence="6" type="primary">nad1_b</name>
</gene>
<comment type="subcellular location">
    <subcellularLocation>
        <location evidence="1">Membrane</location>
        <topology evidence="1">Multi-pass membrane protein</topology>
    </subcellularLocation>
</comment>
<keyword evidence="6" id="KW-0496">Mitochondrion</keyword>
<evidence type="ECO:0000256" key="2">
    <source>
        <dbReference type="ARBA" id="ARBA00022692"/>
    </source>
</evidence>
<dbReference type="InterPro" id="IPR001694">
    <property type="entry name" value="NADH_UbQ_OxRdtase_su1/FPO"/>
</dbReference>
<evidence type="ECO:0000256" key="1">
    <source>
        <dbReference type="ARBA" id="ARBA00004141"/>
    </source>
</evidence>
<sequence>MIMWDIKLFLVDFFFSINCMLLHSIFYFLDLINPFFLTSFSLINWQIGLNLPQNLSLFFGFKFCLCISFLILIRGGTPRYRYDFLTKLGWLKFLSLILLVLIFSLLFYLVY</sequence>
<evidence type="ECO:0000256" key="5">
    <source>
        <dbReference type="SAM" id="Phobius"/>
    </source>
</evidence>
<dbReference type="GO" id="GO:0016020">
    <property type="term" value="C:membrane"/>
    <property type="evidence" value="ECO:0007669"/>
    <property type="project" value="UniProtKB-SubCell"/>
</dbReference>
<protein>
    <submittedName>
        <fullName evidence="6">Nad1_b</fullName>
    </submittedName>
</protein>
<name>G9HRF3_9SPIT</name>
<proteinExistence type="predicted"/>
<keyword evidence="3 5" id="KW-1133">Transmembrane helix</keyword>
<evidence type="ECO:0000313" key="6">
    <source>
        <dbReference type="EMBL" id="AEV66665.1"/>
    </source>
</evidence>
<dbReference type="Pfam" id="PF00146">
    <property type="entry name" value="NADHdh"/>
    <property type="match status" value="1"/>
</dbReference>
<dbReference type="EMBL" id="JN383843">
    <property type="protein sequence ID" value="AEV66665.1"/>
    <property type="molecule type" value="Genomic_DNA"/>
</dbReference>
<evidence type="ECO:0000256" key="3">
    <source>
        <dbReference type="ARBA" id="ARBA00022989"/>
    </source>
</evidence>